<dbReference type="InterPro" id="IPR032675">
    <property type="entry name" value="LRR_dom_sf"/>
</dbReference>
<dbReference type="GO" id="GO:0043531">
    <property type="term" value="F:ADP binding"/>
    <property type="evidence" value="ECO:0007669"/>
    <property type="project" value="InterPro"/>
</dbReference>
<evidence type="ECO:0000259" key="4">
    <source>
        <dbReference type="PROSITE" id="PS50104"/>
    </source>
</evidence>
<dbReference type="InterPro" id="IPR027417">
    <property type="entry name" value="P-loop_NTPase"/>
</dbReference>
<dbReference type="Proteomes" id="UP000467841">
    <property type="component" value="Unassembled WGS sequence"/>
</dbReference>
<dbReference type="InterPro" id="IPR044974">
    <property type="entry name" value="Disease_R_plants"/>
</dbReference>
<dbReference type="Pfam" id="PF01582">
    <property type="entry name" value="TIR"/>
    <property type="match status" value="2"/>
</dbReference>
<dbReference type="InterPro" id="IPR000157">
    <property type="entry name" value="TIR_dom"/>
</dbReference>
<dbReference type="InterPro" id="IPR058192">
    <property type="entry name" value="WHD_ROQ1-like"/>
</dbReference>
<evidence type="ECO:0000256" key="3">
    <source>
        <dbReference type="ARBA" id="ARBA00022821"/>
    </source>
</evidence>
<dbReference type="Pfam" id="PF23282">
    <property type="entry name" value="WHD_ROQ1"/>
    <property type="match status" value="1"/>
</dbReference>
<keyword evidence="6" id="KW-1185">Reference proteome</keyword>
<dbReference type="InterPro" id="IPR055414">
    <property type="entry name" value="LRR_R13L4/SHOC2-like"/>
</dbReference>
<dbReference type="SUPFAM" id="SSF52058">
    <property type="entry name" value="L domain-like"/>
    <property type="match status" value="2"/>
</dbReference>
<dbReference type="InterPro" id="IPR036388">
    <property type="entry name" value="WH-like_DNA-bd_sf"/>
</dbReference>
<dbReference type="InterPro" id="IPR035897">
    <property type="entry name" value="Toll_tir_struct_dom_sf"/>
</dbReference>
<name>A0A6D2J5D6_9BRAS</name>
<proteinExistence type="predicted"/>
<comment type="caution">
    <text evidence="5">The sequence shown here is derived from an EMBL/GenBank/DDBJ whole genome shotgun (WGS) entry which is preliminary data.</text>
</comment>
<dbReference type="SUPFAM" id="SSF52540">
    <property type="entry name" value="P-loop containing nucleoside triphosphate hydrolases"/>
    <property type="match status" value="1"/>
</dbReference>
<dbReference type="PRINTS" id="PR00364">
    <property type="entry name" value="DISEASERSIST"/>
</dbReference>
<dbReference type="SMART" id="SM00255">
    <property type="entry name" value="TIR"/>
    <property type="match status" value="1"/>
</dbReference>
<dbReference type="Gene3D" id="1.10.8.430">
    <property type="entry name" value="Helical domain of apoptotic protease-activating factors"/>
    <property type="match status" value="1"/>
</dbReference>
<keyword evidence="3" id="KW-0611">Plant defense</keyword>
<dbReference type="Pfam" id="PF00931">
    <property type="entry name" value="NB-ARC"/>
    <property type="match status" value="1"/>
</dbReference>
<dbReference type="InterPro" id="IPR002182">
    <property type="entry name" value="NB-ARC"/>
</dbReference>
<dbReference type="InterPro" id="IPR042197">
    <property type="entry name" value="Apaf_helical"/>
</dbReference>
<dbReference type="Gene3D" id="3.40.50.10140">
    <property type="entry name" value="Toll/interleukin-1 receptor homology (TIR) domain"/>
    <property type="match status" value="2"/>
</dbReference>
<organism evidence="5 6">
    <name type="scientific">Microthlaspi erraticum</name>
    <dbReference type="NCBI Taxonomy" id="1685480"/>
    <lineage>
        <taxon>Eukaryota</taxon>
        <taxon>Viridiplantae</taxon>
        <taxon>Streptophyta</taxon>
        <taxon>Embryophyta</taxon>
        <taxon>Tracheophyta</taxon>
        <taxon>Spermatophyta</taxon>
        <taxon>Magnoliopsida</taxon>
        <taxon>eudicotyledons</taxon>
        <taxon>Gunneridae</taxon>
        <taxon>Pentapetalae</taxon>
        <taxon>rosids</taxon>
        <taxon>malvids</taxon>
        <taxon>Brassicales</taxon>
        <taxon>Brassicaceae</taxon>
        <taxon>Coluteocarpeae</taxon>
        <taxon>Microthlaspi</taxon>
    </lineage>
</organism>
<keyword evidence="1" id="KW-0433">Leucine-rich repeat</keyword>
<dbReference type="SMART" id="SM00369">
    <property type="entry name" value="LRR_TYP"/>
    <property type="match status" value="7"/>
</dbReference>
<dbReference type="Gene3D" id="3.40.50.300">
    <property type="entry name" value="P-loop containing nucleotide triphosphate hydrolases"/>
    <property type="match status" value="1"/>
</dbReference>
<dbReference type="Pfam" id="PF23598">
    <property type="entry name" value="LRR_14"/>
    <property type="match status" value="2"/>
</dbReference>
<dbReference type="GO" id="GO:0007165">
    <property type="term" value="P:signal transduction"/>
    <property type="evidence" value="ECO:0007669"/>
    <property type="project" value="InterPro"/>
</dbReference>
<dbReference type="InterPro" id="IPR001611">
    <property type="entry name" value="Leu-rich_rpt"/>
</dbReference>
<dbReference type="InterPro" id="IPR003591">
    <property type="entry name" value="Leu-rich_rpt_typical-subtyp"/>
</dbReference>
<dbReference type="SUPFAM" id="SSF52200">
    <property type="entry name" value="Toll/Interleukin receptor TIR domain"/>
    <property type="match status" value="2"/>
</dbReference>
<evidence type="ECO:0000256" key="2">
    <source>
        <dbReference type="ARBA" id="ARBA00022737"/>
    </source>
</evidence>
<dbReference type="GO" id="GO:0006952">
    <property type="term" value="P:defense response"/>
    <property type="evidence" value="ECO:0007669"/>
    <property type="project" value="UniProtKB-KW"/>
</dbReference>
<dbReference type="Pfam" id="PF00560">
    <property type="entry name" value="LRR_1"/>
    <property type="match status" value="1"/>
</dbReference>
<feature type="domain" description="TIR" evidence="4">
    <location>
        <begin position="12"/>
        <end position="180"/>
    </location>
</feature>
<dbReference type="EMBL" id="CACVBM020001163">
    <property type="protein sequence ID" value="CAA7036159.1"/>
    <property type="molecule type" value="Genomic_DNA"/>
</dbReference>
<dbReference type="SUPFAM" id="SSF52047">
    <property type="entry name" value="RNI-like"/>
    <property type="match status" value="1"/>
</dbReference>
<dbReference type="PROSITE" id="PS50104">
    <property type="entry name" value="TIR"/>
    <property type="match status" value="2"/>
</dbReference>
<accession>A0A6D2J5D6</accession>
<dbReference type="PROSITE" id="PS51450">
    <property type="entry name" value="LRR"/>
    <property type="match status" value="1"/>
</dbReference>
<dbReference type="Gene3D" id="3.80.10.10">
    <property type="entry name" value="Ribonuclease Inhibitor"/>
    <property type="match status" value="3"/>
</dbReference>
<evidence type="ECO:0000313" key="5">
    <source>
        <dbReference type="EMBL" id="CAA7036159.1"/>
    </source>
</evidence>
<dbReference type="GO" id="GO:0051707">
    <property type="term" value="P:response to other organism"/>
    <property type="evidence" value="ECO:0007669"/>
    <property type="project" value="UniProtKB-ARBA"/>
</dbReference>
<protein>
    <recommendedName>
        <fullName evidence="4">TIR domain-containing protein</fullName>
    </recommendedName>
</protein>
<dbReference type="PANTHER" id="PTHR11017:SF385">
    <property type="entry name" value="DISEASE RESISTANCE PROTEIN (TIR-NBS-LRR CLASS)-RELATED"/>
    <property type="match status" value="1"/>
</dbReference>
<evidence type="ECO:0000256" key="1">
    <source>
        <dbReference type="ARBA" id="ARBA00022614"/>
    </source>
</evidence>
<dbReference type="OrthoDB" id="2018313at2759"/>
<feature type="domain" description="TIR" evidence="4">
    <location>
        <begin position="1399"/>
        <end position="1471"/>
    </location>
</feature>
<evidence type="ECO:0000313" key="6">
    <source>
        <dbReference type="Proteomes" id="UP000467841"/>
    </source>
</evidence>
<dbReference type="PANTHER" id="PTHR11017">
    <property type="entry name" value="LEUCINE-RICH REPEAT-CONTAINING PROTEIN"/>
    <property type="match status" value="1"/>
</dbReference>
<reference evidence="5" key="1">
    <citation type="submission" date="2020-01" db="EMBL/GenBank/DDBJ databases">
        <authorList>
            <person name="Mishra B."/>
        </authorList>
    </citation>
    <scope>NUCLEOTIDE SEQUENCE [LARGE SCALE GENOMIC DNA]</scope>
</reference>
<sequence>MEAEVLSKPHRHKYDVFLSFRGGDARETFAGNLYDALRKEVRVFRDNEGMERGTATALSLAAAMEDSAASVVVLTSSYADSRRCLDELAMLCDLKSTLDRPILPIFYKVDPSHVRKQNSPEFEKDFEEHAKRFSEEEIQRWRIAMKSVGNLAGYVVPLLPEGSDENKMIELVVKKVLAQVSNSPEKVGEYTVGLEPRVVKLLKLVDLKSSSGVQILGLHGMGGIGKTTLAKRFYNKIVKNFEEHRVFISNVRETSSGLNGLVDLQKSFITGLFSSPPQIEDVNSGRDRIRARVHEKKILAVLDDVDSVDQFDALVGERSWYGEGSVIIITTRDEEILSKLSVDQKYEVSCLNEDLALQLFSYHSLRKEKPTESLLVLSKEIVEVTGRLPLAVEVFGSHLYDKKEKEWRVQLEKLKNTQPSDLHGVLALSFESLEDEEKTVFLDIACLFLKMEMSKEEVVDVVKGCGFDADAALDVLRQRSLIKILADRDNTIWIHDQIRDMARQMVLKESLEDPGMRSRLSDRGEIMTVLNYMKGTSSIQGMVFDFKKKFVIQPREVEIASRNLQNNTGISSAFSYIKNMFVRSPEEERLRNSEITIPIGAFVPMSKLRLLQINNVELEGDIKLLPSELKWIQWKGCPLETLPPEFLARQLAVLDLSESGIRQFQSFYIKRVDENLRVVIMRGCHNLEAIPDLSNHKALEKLVFERCKLLVKVPRSVGNLTALLHLDFSYCSNLSEFLVDVSKLKHLEKLFLSGCSNLSVLPQNIGAMSCLKELLLDGTAIKNLPETILHLVKLVKLSLNGCRSLQELPSSLEKLTSLEELYLNGTALQKLPDSIGDLTKLQKLHMMHCTSLSKIPETINKLTSLKKLFINGSAVEELPLNLGSLSSLVDFSAGECKSLKQIPSSVGGLNSLFQLQLDSTPIETLPEEISHLPFIQKLELRNCKSLKSLPASIGGMDTLEILHLEGSNIEELPEDFGKLEKLVVLRMNKCVKLKKLPESFGDLKDLHHLYMEETLVAELPESFGNLSELRVLKMMKRPLFRSESDPLGTREEPRFVIPDSFSNLLKVDELDARSWGISGKIPDAFEKLTSLRSLNLGNNYFHSLPSSLSGLTNLKELSLYDCQELLSLPPLPSKLEKLNLANCFSLERVSDLSNLEILHELNLTNCAKVNDIPGLKHLKALKRLYMSGCNSDFSVKVKKRLSKASLKMIRNLSLPGDRVPDWFSQGPVTFSEQPNRELRGVILAVVVAVKHNDGHLPDVVGVKAQIHKPGQAAAIVNHTLNLSGVPRTNKDQLHTCHKDQLHICRYSHDYPMVSMLKDGYTVQVVKQEFAVLQQDSELKMHGIHLVYEGDDDVQGEEGSLNETLQTVSQRLAKFFRSSEQGEASSEKIKDDMMKTCSRLKWDIFLSFQRNTRHNNFTERLYEALAKEHVRVWNGDTERDNLELGPSLVEAVEDSVAFVVVLSPDYAKSRWP</sequence>
<dbReference type="Gene3D" id="1.10.10.10">
    <property type="entry name" value="Winged helix-like DNA-binding domain superfamily/Winged helix DNA-binding domain"/>
    <property type="match status" value="1"/>
</dbReference>
<keyword evidence="2" id="KW-0677">Repeat</keyword>
<gene>
    <name evidence="5" type="ORF">MERR_LOCUS23394</name>
</gene>